<dbReference type="STRING" id="1797535.A2744_01995"/>
<dbReference type="GO" id="GO:0005524">
    <property type="term" value="F:ATP binding"/>
    <property type="evidence" value="ECO:0007669"/>
    <property type="project" value="UniProtKB-UniRule"/>
</dbReference>
<dbReference type="PANTHER" id="PTHR43152">
    <property type="entry name" value="UVRABC SYSTEM PROTEIN A"/>
    <property type="match status" value="1"/>
</dbReference>
<keyword evidence="13 17" id="KW-0234">DNA repair</keyword>
<evidence type="ECO:0000256" key="13">
    <source>
        <dbReference type="ARBA" id="ARBA00023204"/>
    </source>
</evidence>
<dbReference type="GO" id="GO:0009381">
    <property type="term" value="F:excinuclease ABC activity"/>
    <property type="evidence" value="ECO:0007669"/>
    <property type="project" value="UniProtKB-UniRule"/>
</dbReference>
<evidence type="ECO:0000256" key="10">
    <source>
        <dbReference type="ARBA" id="ARBA00022840"/>
    </source>
</evidence>
<dbReference type="EMBL" id="MHIE01000007">
    <property type="protein sequence ID" value="OGY46112.1"/>
    <property type="molecule type" value="Genomic_DNA"/>
</dbReference>
<comment type="subcellular location">
    <subcellularLocation>
        <location evidence="1 17">Cytoplasm</location>
    </subcellularLocation>
</comment>
<dbReference type="InterPro" id="IPR004602">
    <property type="entry name" value="UvrA"/>
</dbReference>
<evidence type="ECO:0000256" key="11">
    <source>
        <dbReference type="ARBA" id="ARBA00022881"/>
    </source>
</evidence>
<dbReference type="HAMAP" id="MF_00205">
    <property type="entry name" value="UvrA"/>
    <property type="match status" value="1"/>
</dbReference>
<accession>A0A1G1Y1F1</accession>
<keyword evidence="6 17" id="KW-0227">DNA damage</keyword>
<keyword evidence="11 17" id="KW-0267">Excision nuclease</keyword>
<dbReference type="CDD" id="cd03270">
    <property type="entry name" value="ABC_UvrA_I"/>
    <property type="match status" value="1"/>
</dbReference>
<evidence type="ECO:0000256" key="15">
    <source>
        <dbReference type="ARBA" id="ARBA00039316"/>
    </source>
</evidence>
<dbReference type="Pfam" id="PF17755">
    <property type="entry name" value="UvrA_DNA-bind"/>
    <property type="match status" value="1"/>
</dbReference>
<organism evidence="19 20">
    <name type="scientific">Candidatus Buchananbacteria bacterium RIFCSPHIGHO2_01_FULL_44_11</name>
    <dbReference type="NCBI Taxonomy" id="1797535"/>
    <lineage>
        <taxon>Bacteria</taxon>
        <taxon>Candidatus Buchananiibacteriota</taxon>
    </lineage>
</organism>
<keyword evidence="2 17" id="KW-0963">Cytoplasm</keyword>
<dbReference type="InterPro" id="IPR013815">
    <property type="entry name" value="ATP_grasp_subdomain_1"/>
</dbReference>
<feature type="binding site" evidence="17">
    <location>
        <begin position="639"/>
        <end position="646"/>
    </location>
    <ligand>
        <name>ATP</name>
        <dbReference type="ChEBI" id="CHEBI:30616"/>
    </ligand>
</feature>
<dbReference type="Pfam" id="PF17760">
    <property type="entry name" value="UvrA_inter"/>
    <property type="match status" value="1"/>
</dbReference>
<dbReference type="GO" id="GO:0009380">
    <property type="term" value="C:excinuclease repair complex"/>
    <property type="evidence" value="ECO:0007669"/>
    <property type="project" value="InterPro"/>
</dbReference>
<evidence type="ECO:0000256" key="5">
    <source>
        <dbReference type="ARBA" id="ARBA00022741"/>
    </source>
</evidence>
<dbReference type="GO" id="GO:0009432">
    <property type="term" value="P:SOS response"/>
    <property type="evidence" value="ECO:0007669"/>
    <property type="project" value="UniProtKB-UniRule"/>
</dbReference>
<dbReference type="GO" id="GO:0003677">
    <property type="term" value="F:DNA binding"/>
    <property type="evidence" value="ECO:0007669"/>
    <property type="project" value="UniProtKB-UniRule"/>
</dbReference>
<dbReference type="Gene3D" id="1.20.1580.10">
    <property type="entry name" value="ABC transporter ATPase like domain"/>
    <property type="match status" value="2"/>
</dbReference>
<dbReference type="GO" id="GO:0005737">
    <property type="term" value="C:cytoplasm"/>
    <property type="evidence" value="ECO:0007669"/>
    <property type="project" value="UniProtKB-SubCell"/>
</dbReference>
<evidence type="ECO:0000256" key="3">
    <source>
        <dbReference type="ARBA" id="ARBA00022723"/>
    </source>
</evidence>
<keyword evidence="12 17" id="KW-0238">DNA-binding</keyword>
<feature type="domain" description="ABC transporter" evidence="18">
    <location>
        <begin position="373"/>
        <end position="594"/>
    </location>
</feature>
<gene>
    <name evidence="17" type="primary">uvrA</name>
    <name evidence="19" type="ORF">A2744_01995</name>
</gene>
<evidence type="ECO:0000256" key="16">
    <source>
        <dbReference type="ARBA" id="ARBA00042156"/>
    </source>
</evidence>
<dbReference type="GO" id="GO:0008270">
    <property type="term" value="F:zinc ion binding"/>
    <property type="evidence" value="ECO:0007669"/>
    <property type="project" value="UniProtKB-UniRule"/>
</dbReference>
<feature type="binding site" evidence="17">
    <location>
        <begin position="33"/>
        <end position="40"/>
    </location>
    <ligand>
        <name>ATP</name>
        <dbReference type="ChEBI" id="CHEBI:30616"/>
    </ligand>
</feature>
<evidence type="ECO:0000256" key="7">
    <source>
        <dbReference type="ARBA" id="ARBA00022769"/>
    </source>
</evidence>
<evidence type="ECO:0000313" key="19">
    <source>
        <dbReference type="EMBL" id="OGY46112.1"/>
    </source>
</evidence>
<dbReference type="AlphaFoldDB" id="A0A1G1Y1F1"/>
<proteinExistence type="inferred from homology"/>
<dbReference type="FunFam" id="1.20.1580.10:FF:000002">
    <property type="entry name" value="UvrABC system protein A"/>
    <property type="match status" value="1"/>
</dbReference>
<dbReference type="SUPFAM" id="SSF52540">
    <property type="entry name" value="P-loop containing nucleoside triphosphate hydrolases"/>
    <property type="match status" value="2"/>
</dbReference>
<dbReference type="Gene3D" id="1.10.8.280">
    <property type="entry name" value="ABC transporter ATPase domain-like"/>
    <property type="match status" value="1"/>
</dbReference>
<dbReference type="Gene3D" id="3.30.1490.20">
    <property type="entry name" value="ATP-grasp fold, A domain"/>
    <property type="match status" value="1"/>
</dbReference>
<keyword evidence="3 17" id="KW-0479">Metal-binding</keyword>
<feature type="domain" description="ABC transporter" evidence="18">
    <location>
        <begin position="606"/>
        <end position="934"/>
    </location>
</feature>
<dbReference type="NCBIfam" id="TIGR00630">
    <property type="entry name" value="uvra"/>
    <property type="match status" value="1"/>
</dbReference>
<keyword evidence="4 17" id="KW-0677">Repeat</keyword>
<evidence type="ECO:0000256" key="2">
    <source>
        <dbReference type="ARBA" id="ARBA00022490"/>
    </source>
</evidence>
<evidence type="ECO:0000256" key="12">
    <source>
        <dbReference type="ARBA" id="ARBA00023125"/>
    </source>
</evidence>
<evidence type="ECO:0000256" key="4">
    <source>
        <dbReference type="ARBA" id="ARBA00022737"/>
    </source>
</evidence>
<evidence type="ECO:0000256" key="6">
    <source>
        <dbReference type="ARBA" id="ARBA00022763"/>
    </source>
</evidence>
<dbReference type="PANTHER" id="PTHR43152:SF3">
    <property type="entry name" value="UVRABC SYSTEM PROTEIN A"/>
    <property type="match status" value="1"/>
</dbReference>
<dbReference type="GO" id="GO:0016887">
    <property type="term" value="F:ATP hydrolysis activity"/>
    <property type="evidence" value="ECO:0007669"/>
    <property type="project" value="InterPro"/>
</dbReference>
<evidence type="ECO:0000256" key="8">
    <source>
        <dbReference type="ARBA" id="ARBA00022771"/>
    </source>
</evidence>
<keyword evidence="17" id="KW-0742">SOS response</keyword>
<sequence length="941" mass="105260">MSEQFIKIRGAREHNLKNVDVDIPIDQLTVITGLSGSGKSTLAFDTLYAEGQRRYVESLSAYARQFLGLMNKPDVDRISGLSPAISIEQKSVSKNPRSTVGTITEIHDYLRLLYARIGQPHCPQCGKKIMPQSVESISQLILQEKSGRKLQILAPVVRGKKGTYEQLFQDLFKQGHRQVRVDGATFDLADWSEIKLNKQNKHNIEVMIDRLLIKKDVFSRLQEAIEAAVTLAAGLVLILEADKEKLFSQNNSCPDCGISFEELQPRMFSFNSPFGACPECHGLGFLQRIDADLVVPDKNLSLAEGAIRPWQTHGEGWRKKMLESLAEHYHFDLWQAWKKLPKTVQDIIFYGSKDEIKFDLHSFDRNSNYSWTGQFEGVMPQLERLYKQTESDYRRQELEKYMVMGECSVCRGKRLKPESLGVSINDQNIWQVSELAIAKAFEFFDHLKLTKEESQIAKLILKEIKDRLLFLIDVGLDYLNLNRAAGTLAGGEAQRIRLATQVGSELRGVLYILDEPSIGLHQRDNRRLIDTLKRLRDLGNTVLVVEHDQETILTADYVIDLGPGAGIHGGQIVCAGSPEKIKKCKQSITGQYLTGQKSITLPAQRRKAFDWLEVLGASEHNLKNIDVKIPLKVFCCVTGVSGSGKSTLVNDILYNALAKVLHGATEPVGRHKALRGYGRLEKAIMVDQSPIGRTPRSNPATYIGVFTPTRELFASTPEAKVRGYKVGRFSFNVAGGRCEECEGDGVKKIEMHFLPDVYIECQQCKGKRYNQETLTVKYKGKNIAEVLDMTVEEALEFFKPIPAIKNKLQTLFDVGLGYIKLGQPATTLSGGEAQRVKLTAELSRKGGDALYILDEPTTGLHFDDVNKLLSVLNRLVDKGNSVLVIEHNLDVIKCADWVIDLGPEGGQKGGQVIVEGSPEKIAKCAKWSYTGQFLKPLLKLK</sequence>
<feature type="zinc finger region" description="C4-type" evidence="17">
    <location>
        <begin position="253"/>
        <end position="280"/>
    </location>
</feature>
<dbReference type="InterPro" id="IPR027417">
    <property type="entry name" value="P-loop_NTPase"/>
</dbReference>
<evidence type="ECO:0000256" key="17">
    <source>
        <dbReference type="HAMAP-Rule" id="MF_00205"/>
    </source>
</evidence>
<dbReference type="InterPro" id="IPR003439">
    <property type="entry name" value="ABC_transporter-like_ATP-bd"/>
</dbReference>
<keyword evidence="10 17" id="KW-0067">ATP-binding</keyword>
<dbReference type="CDD" id="cd03271">
    <property type="entry name" value="ABC_UvrA_II"/>
    <property type="match status" value="1"/>
</dbReference>
<evidence type="ECO:0000256" key="1">
    <source>
        <dbReference type="ARBA" id="ARBA00004496"/>
    </source>
</evidence>
<comment type="function">
    <text evidence="17">The UvrABC repair system catalyzes the recognition and processing of DNA lesions. UvrA is an ATPase and a DNA-binding protein. A damage recognition complex composed of 2 UvrA and 2 UvrB subunits scans DNA for abnormalities. When the presence of a lesion has been verified by UvrB, the UvrA molecules dissociate.</text>
</comment>
<keyword evidence="8 17" id="KW-0863">Zinc-finger</keyword>
<feature type="zinc finger region" description="C4-type" evidence="17">
    <location>
        <begin position="738"/>
        <end position="764"/>
    </location>
</feature>
<evidence type="ECO:0000259" key="18">
    <source>
        <dbReference type="PROSITE" id="PS50893"/>
    </source>
</evidence>
<comment type="subunit">
    <text evidence="17">Forms a heterotetramer with UvrB during the search for lesions.</text>
</comment>
<dbReference type="NCBIfam" id="NF001503">
    <property type="entry name" value="PRK00349.1"/>
    <property type="match status" value="1"/>
</dbReference>
<comment type="similarity">
    <text evidence="14 17">Belongs to the ABC transporter superfamily. UvrA family.</text>
</comment>
<dbReference type="GO" id="GO:0006289">
    <property type="term" value="P:nucleotide-excision repair"/>
    <property type="evidence" value="ECO:0007669"/>
    <property type="project" value="UniProtKB-UniRule"/>
</dbReference>
<evidence type="ECO:0000256" key="14">
    <source>
        <dbReference type="ARBA" id="ARBA00038000"/>
    </source>
</evidence>
<keyword evidence="9 17" id="KW-0862">Zinc</keyword>
<evidence type="ECO:0000256" key="9">
    <source>
        <dbReference type="ARBA" id="ARBA00022833"/>
    </source>
</evidence>
<evidence type="ECO:0000313" key="20">
    <source>
        <dbReference type="Proteomes" id="UP000178240"/>
    </source>
</evidence>
<dbReference type="InterPro" id="IPR041102">
    <property type="entry name" value="UvrA_inter"/>
</dbReference>
<dbReference type="Gene3D" id="3.40.50.300">
    <property type="entry name" value="P-loop containing nucleotide triphosphate hydrolases"/>
    <property type="match status" value="2"/>
</dbReference>
<dbReference type="Proteomes" id="UP000178240">
    <property type="component" value="Unassembled WGS sequence"/>
</dbReference>
<dbReference type="PROSITE" id="PS50893">
    <property type="entry name" value="ABC_TRANSPORTER_2"/>
    <property type="match status" value="2"/>
</dbReference>
<dbReference type="InterPro" id="IPR017871">
    <property type="entry name" value="ABC_transporter-like_CS"/>
</dbReference>
<keyword evidence="7 17" id="KW-0228">DNA excision</keyword>
<keyword evidence="5 17" id="KW-0547">Nucleotide-binding</keyword>
<dbReference type="PROSITE" id="PS00211">
    <property type="entry name" value="ABC_TRANSPORTER_1"/>
    <property type="match status" value="1"/>
</dbReference>
<reference evidence="19 20" key="1">
    <citation type="journal article" date="2016" name="Nat. Commun.">
        <title>Thousands of microbial genomes shed light on interconnected biogeochemical processes in an aquifer system.</title>
        <authorList>
            <person name="Anantharaman K."/>
            <person name="Brown C.T."/>
            <person name="Hug L.A."/>
            <person name="Sharon I."/>
            <person name="Castelle C.J."/>
            <person name="Probst A.J."/>
            <person name="Thomas B.C."/>
            <person name="Singh A."/>
            <person name="Wilkins M.J."/>
            <person name="Karaoz U."/>
            <person name="Brodie E.L."/>
            <person name="Williams K.H."/>
            <person name="Hubbard S.S."/>
            <person name="Banfield J.F."/>
        </authorList>
    </citation>
    <scope>NUCLEOTIDE SEQUENCE [LARGE SCALE GENOMIC DNA]</scope>
</reference>
<comment type="caution">
    <text evidence="19">The sequence shown here is derived from an EMBL/GenBank/DDBJ whole genome shotgun (WGS) entry which is preliminary data.</text>
</comment>
<name>A0A1G1Y1F1_9BACT</name>
<protein>
    <recommendedName>
        <fullName evidence="15 17">UvrABC system protein A</fullName>
        <shortName evidence="17">UvrA protein</shortName>
    </recommendedName>
    <alternativeName>
        <fullName evidence="16 17">Excinuclease ABC subunit A</fullName>
    </alternativeName>
</protein>
<dbReference type="InterPro" id="IPR041552">
    <property type="entry name" value="UvrA_DNA-bd"/>
</dbReference>